<organism evidence="1 2">
    <name type="scientific">Aquamicrobium segne</name>
    <dbReference type="NCBI Taxonomy" id="469547"/>
    <lineage>
        <taxon>Bacteria</taxon>
        <taxon>Pseudomonadati</taxon>
        <taxon>Pseudomonadota</taxon>
        <taxon>Alphaproteobacteria</taxon>
        <taxon>Hyphomicrobiales</taxon>
        <taxon>Phyllobacteriaceae</taxon>
        <taxon>Aquamicrobium</taxon>
    </lineage>
</organism>
<evidence type="ECO:0000313" key="2">
    <source>
        <dbReference type="Proteomes" id="UP001596016"/>
    </source>
</evidence>
<sequence>MPIFKRSATLLQRAAGAGKIILAVLGVASIVLLQGANAQAQDGGETLLLELNALQSNERGCRFTFLIGNHLGVGLDDVAFELALFTKAGMISRMTLIDFAELPEGKSKVRQFDFTGIDCADVGRVLVNTATRCNGPGVEAGICIGRLNTETRTDTIFGR</sequence>
<protein>
    <submittedName>
        <fullName evidence="1">Uncharacterized protein</fullName>
    </submittedName>
</protein>
<dbReference type="Proteomes" id="UP001596016">
    <property type="component" value="Unassembled WGS sequence"/>
</dbReference>
<accession>A0ABW0GZM4</accession>
<comment type="caution">
    <text evidence="1">The sequence shown here is derived from an EMBL/GenBank/DDBJ whole genome shotgun (WGS) entry which is preliminary data.</text>
</comment>
<keyword evidence="2" id="KW-1185">Reference proteome</keyword>
<evidence type="ECO:0000313" key="1">
    <source>
        <dbReference type="EMBL" id="MFC5386957.1"/>
    </source>
</evidence>
<reference evidence="2" key="1">
    <citation type="journal article" date="2019" name="Int. J. Syst. Evol. Microbiol.">
        <title>The Global Catalogue of Microorganisms (GCM) 10K type strain sequencing project: providing services to taxonomists for standard genome sequencing and annotation.</title>
        <authorList>
            <consortium name="The Broad Institute Genomics Platform"/>
            <consortium name="The Broad Institute Genome Sequencing Center for Infectious Disease"/>
            <person name="Wu L."/>
            <person name="Ma J."/>
        </authorList>
    </citation>
    <scope>NUCLEOTIDE SEQUENCE [LARGE SCALE GENOMIC DNA]</scope>
    <source>
        <strain evidence="2">CGMCC 4.1415</strain>
    </source>
</reference>
<name>A0ABW0GZM4_9HYPH</name>
<gene>
    <name evidence="1" type="ORF">ACFPLB_13400</name>
</gene>
<dbReference type="RefSeq" id="WP_378230435.1">
    <property type="nucleotide sequence ID" value="NZ_JBHSLL010000050.1"/>
</dbReference>
<proteinExistence type="predicted"/>
<dbReference type="EMBL" id="JBHSLL010000050">
    <property type="protein sequence ID" value="MFC5386957.1"/>
    <property type="molecule type" value="Genomic_DNA"/>
</dbReference>